<dbReference type="Proteomes" id="UP000199087">
    <property type="component" value="Unassembled WGS sequence"/>
</dbReference>
<evidence type="ECO:0000313" key="3">
    <source>
        <dbReference type="Proteomes" id="UP000199087"/>
    </source>
</evidence>
<feature type="transmembrane region" description="Helical" evidence="1">
    <location>
        <begin position="43"/>
        <end position="65"/>
    </location>
</feature>
<dbReference type="EMBL" id="CVRB01000003">
    <property type="protein sequence ID" value="CRK83000.1"/>
    <property type="molecule type" value="Genomic_DNA"/>
</dbReference>
<keyword evidence="1" id="KW-0472">Membrane</keyword>
<name>A0A0U1NY98_9BACI</name>
<accession>A0A0U1NY98</accession>
<proteinExistence type="predicted"/>
<dbReference type="AlphaFoldDB" id="A0A0U1NY98"/>
<evidence type="ECO:0000313" key="2">
    <source>
        <dbReference type="EMBL" id="CRK83000.1"/>
    </source>
</evidence>
<reference evidence="3" key="1">
    <citation type="submission" date="2015-05" db="EMBL/GenBank/DDBJ databases">
        <authorList>
            <person name="Urmite Genomes"/>
        </authorList>
    </citation>
    <scope>NUCLEOTIDE SEQUENCE [LARGE SCALE GENOMIC DNA]</scope>
    <source>
        <strain evidence="3">LF1</strain>
    </source>
</reference>
<feature type="transmembrane region" description="Helical" evidence="1">
    <location>
        <begin position="12"/>
        <end position="31"/>
    </location>
</feature>
<dbReference type="RefSeq" id="WP_090635297.1">
    <property type="nucleotide sequence ID" value="NZ_CVRB01000003.1"/>
</dbReference>
<evidence type="ECO:0000256" key="1">
    <source>
        <dbReference type="SAM" id="Phobius"/>
    </source>
</evidence>
<keyword evidence="1" id="KW-1133">Transmembrane helix</keyword>
<organism evidence="2 3">
    <name type="scientific">Neobacillus massiliamazoniensis</name>
    <dbReference type="NCBI Taxonomy" id="1499688"/>
    <lineage>
        <taxon>Bacteria</taxon>
        <taxon>Bacillati</taxon>
        <taxon>Bacillota</taxon>
        <taxon>Bacilli</taxon>
        <taxon>Bacillales</taxon>
        <taxon>Bacillaceae</taxon>
        <taxon>Neobacillus</taxon>
    </lineage>
</organism>
<keyword evidence="3" id="KW-1185">Reference proteome</keyword>
<sequence>MNSMLTHKLLKGIAYLSFVSGALVFVGAFIFMPNVYSSARGGLVFLAFAALLSGIISSAMFLFCAKLIEQNEERREQNEKLLKLLSNIDDRSRKWELQNHE</sequence>
<gene>
    <name evidence="2" type="ORF">BN000_02955</name>
</gene>
<protein>
    <submittedName>
        <fullName evidence="2">Uncharacterized protein</fullName>
    </submittedName>
</protein>
<keyword evidence="1" id="KW-0812">Transmembrane</keyword>